<dbReference type="PANTHER" id="PTHR10361">
    <property type="entry name" value="SODIUM-BILE ACID COTRANSPORTER"/>
    <property type="match status" value="1"/>
</dbReference>
<dbReference type="Gene3D" id="1.20.1530.20">
    <property type="match status" value="1"/>
</dbReference>
<evidence type="ECO:0000313" key="8">
    <source>
        <dbReference type="Proteomes" id="UP000694865"/>
    </source>
</evidence>
<evidence type="ECO:0000256" key="7">
    <source>
        <dbReference type="SAM" id="Phobius"/>
    </source>
</evidence>
<feature type="transmembrane region" description="Helical" evidence="7">
    <location>
        <begin position="109"/>
        <end position="131"/>
    </location>
</feature>
<organism evidence="8 9">
    <name type="scientific">Saccoglossus kowalevskii</name>
    <name type="common">Acorn worm</name>
    <dbReference type="NCBI Taxonomy" id="10224"/>
    <lineage>
        <taxon>Eukaryota</taxon>
        <taxon>Metazoa</taxon>
        <taxon>Hemichordata</taxon>
        <taxon>Enteropneusta</taxon>
        <taxon>Harrimaniidae</taxon>
        <taxon>Saccoglossus</taxon>
    </lineage>
</organism>
<proteinExistence type="inferred from homology"/>
<keyword evidence="5 7" id="KW-1133">Transmembrane helix</keyword>
<feature type="transmembrane region" description="Helical" evidence="7">
    <location>
        <begin position="42"/>
        <end position="60"/>
    </location>
</feature>
<reference evidence="9" key="1">
    <citation type="submission" date="2025-08" db="UniProtKB">
        <authorList>
            <consortium name="RefSeq"/>
        </authorList>
    </citation>
    <scope>IDENTIFICATION</scope>
    <source>
        <tissue evidence="9">Testes</tissue>
    </source>
</reference>
<keyword evidence="4" id="KW-0769">Symport</keyword>
<dbReference type="Pfam" id="PF01758">
    <property type="entry name" value="SBF"/>
    <property type="match status" value="1"/>
</dbReference>
<comment type="subcellular location">
    <subcellularLocation>
        <location evidence="1">Membrane</location>
        <topology evidence="1">Multi-pass membrane protein</topology>
    </subcellularLocation>
</comment>
<evidence type="ECO:0000313" key="9">
    <source>
        <dbReference type="RefSeq" id="XP_002731507.1"/>
    </source>
</evidence>
<gene>
    <name evidence="9" type="primary">LOC100378103</name>
</gene>
<evidence type="ECO:0000256" key="1">
    <source>
        <dbReference type="ARBA" id="ARBA00004141"/>
    </source>
</evidence>
<keyword evidence="3 7" id="KW-0812">Transmembrane</keyword>
<dbReference type="InterPro" id="IPR002657">
    <property type="entry name" value="BilAc:Na_symport/Acr3"/>
</dbReference>
<feature type="transmembrane region" description="Helical" evidence="7">
    <location>
        <begin position="173"/>
        <end position="194"/>
    </location>
</feature>
<evidence type="ECO:0000256" key="5">
    <source>
        <dbReference type="ARBA" id="ARBA00022989"/>
    </source>
</evidence>
<feature type="transmembrane region" description="Helical" evidence="7">
    <location>
        <begin position="239"/>
        <end position="258"/>
    </location>
</feature>
<sequence>MEEGAIMLLSNVTSIPPTGGAITEVTDMTNTTTTLPESSSSIVVIVEQVLIVFAIIAIHLGMGGATDHLELRDNLRRPWGVAAAIATQFFLMPAVAMALIYLFDLSYGYAIGTIIMASSPGGALSNVLSYWSKSDVSLSICMTTCSSAFAFVALPVLLLLFSEVFASDETIKVPFKSVAITLTMIFVPSALGVLIRYKSSRIGDVFAEVCSIAGCIGIVAFVIVMFVDSPEIINASYEAYVVSLALPLIGFSIGYFLATLLKQIPYKRRAVAIETGYQNVGLALAIFTLSYQGDPVILEMQTIPIFYGLASTLYALITIGLYKLYLRRKERDVIEEKVALLVDDDNYDETSRIKDLSYGSTSGVKDDFKESRP</sequence>
<protein>
    <submittedName>
        <fullName evidence="9">Ileal sodium/bile acid cotransporter-like</fullName>
    </submittedName>
</protein>
<accession>A0ABM0GJY6</accession>
<comment type="similarity">
    <text evidence="2">Belongs to the bile acid:sodium symporter (BASS) (TC 2.A.28) family.</text>
</comment>
<evidence type="ECO:0000256" key="6">
    <source>
        <dbReference type="ARBA" id="ARBA00023136"/>
    </source>
</evidence>
<evidence type="ECO:0000256" key="4">
    <source>
        <dbReference type="ARBA" id="ARBA00022847"/>
    </source>
</evidence>
<dbReference type="Proteomes" id="UP000694865">
    <property type="component" value="Unplaced"/>
</dbReference>
<dbReference type="RefSeq" id="XP_002731507.1">
    <property type="nucleotide sequence ID" value="XM_002731461.2"/>
</dbReference>
<feature type="transmembrane region" description="Helical" evidence="7">
    <location>
        <begin position="81"/>
        <end position="103"/>
    </location>
</feature>
<dbReference type="InterPro" id="IPR004710">
    <property type="entry name" value="Bilac:Na_transpt"/>
</dbReference>
<name>A0ABM0GJY6_SACKO</name>
<evidence type="ECO:0000256" key="3">
    <source>
        <dbReference type="ARBA" id="ARBA00022692"/>
    </source>
</evidence>
<dbReference type="InterPro" id="IPR038770">
    <property type="entry name" value="Na+/solute_symporter_sf"/>
</dbReference>
<evidence type="ECO:0000256" key="2">
    <source>
        <dbReference type="ARBA" id="ARBA00006528"/>
    </source>
</evidence>
<keyword evidence="8" id="KW-1185">Reference proteome</keyword>
<feature type="transmembrane region" description="Helical" evidence="7">
    <location>
        <begin position="303"/>
        <end position="322"/>
    </location>
</feature>
<feature type="transmembrane region" description="Helical" evidence="7">
    <location>
        <begin position="270"/>
        <end position="291"/>
    </location>
</feature>
<dbReference type="GeneID" id="100378103"/>
<feature type="transmembrane region" description="Helical" evidence="7">
    <location>
        <begin position="138"/>
        <end position="161"/>
    </location>
</feature>
<dbReference type="PANTHER" id="PTHR10361:SF28">
    <property type="entry name" value="P3 PROTEIN-RELATED"/>
    <property type="match status" value="1"/>
</dbReference>
<keyword evidence="6 7" id="KW-0472">Membrane</keyword>
<feature type="transmembrane region" description="Helical" evidence="7">
    <location>
        <begin position="206"/>
        <end position="227"/>
    </location>
</feature>
<keyword evidence="4" id="KW-0813">Transport</keyword>